<dbReference type="Proteomes" id="UP000620366">
    <property type="component" value="Unassembled WGS sequence"/>
</dbReference>
<dbReference type="NCBIfam" id="TIGR00152">
    <property type="entry name" value="dephospho-CoA kinase"/>
    <property type="match status" value="1"/>
</dbReference>
<dbReference type="InterPro" id="IPR001977">
    <property type="entry name" value="Depp_CoAkinase"/>
</dbReference>
<evidence type="ECO:0000256" key="3">
    <source>
        <dbReference type="HAMAP-Rule" id="MF_00376"/>
    </source>
</evidence>
<dbReference type="RefSeq" id="WP_249300372.1">
    <property type="nucleotide sequence ID" value="NZ_JACRSP010000003.1"/>
</dbReference>
<evidence type="ECO:0000256" key="1">
    <source>
        <dbReference type="ARBA" id="ARBA00022741"/>
    </source>
</evidence>
<feature type="binding site" evidence="3">
    <location>
        <begin position="11"/>
        <end position="16"/>
    </location>
    <ligand>
        <name>ATP</name>
        <dbReference type="ChEBI" id="CHEBI:30616"/>
    </ligand>
</feature>
<dbReference type="Pfam" id="PF01121">
    <property type="entry name" value="CoaE"/>
    <property type="match status" value="1"/>
</dbReference>
<keyword evidence="2 3" id="KW-0067">ATP-binding</keyword>
<protein>
    <recommendedName>
        <fullName evidence="3 4">Dephospho-CoA kinase</fullName>
        <ecNumber evidence="3 4">2.7.1.24</ecNumber>
    </recommendedName>
    <alternativeName>
        <fullName evidence="3">Dephosphocoenzyme A kinase</fullName>
    </alternativeName>
</protein>
<dbReference type="EMBL" id="JACRSP010000003">
    <property type="protein sequence ID" value="MBC8536528.1"/>
    <property type="molecule type" value="Genomic_DNA"/>
</dbReference>
<dbReference type="GO" id="GO:0004140">
    <property type="term" value="F:dephospho-CoA kinase activity"/>
    <property type="evidence" value="ECO:0007669"/>
    <property type="project" value="UniProtKB-UniRule"/>
</dbReference>
<dbReference type="PANTHER" id="PTHR10695">
    <property type="entry name" value="DEPHOSPHO-COA KINASE-RELATED"/>
    <property type="match status" value="1"/>
</dbReference>
<sequence length="206" mass="22693">MRIIGLTGRSGAGKSTVAGIFESEGMVHIDCDRVTARVLERSEGCKRELAEHFGPGIFTPDGAVDRRALGAIVFSHSEQLEALNRITHKYILEQVRALVERCRREGAPAVVVDGATIIESGYDRECDLLVAVTADKAYLITRIMQRDRIGISEARARLEAQKPDDFYTGAADITLYNDGSVLDLQARAKTLARRIMEECSAHEEDS</sequence>
<keyword evidence="3" id="KW-0963">Cytoplasm</keyword>
<proteinExistence type="inferred from homology"/>
<accession>A0A926DDC5</accession>
<keyword evidence="3 5" id="KW-0808">Transferase</keyword>
<dbReference type="HAMAP" id="MF_00376">
    <property type="entry name" value="Dephospho_CoA_kinase"/>
    <property type="match status" value="1"/>
</dbReference>
<evidence type="ECO:0000313" key="6">
    <source>
        <dbReference type="Proteomes" id="UP000620366"/>
    </source>
</evidence>
<name>A0A926DDC5_9FIRM</name>
<dbReference type="PANTHER" id="PTHR10695:SF46">
    <property type="entry name" value="BIFUNCTIONAL COENZYME A SYNTHASE-RELATED"/>
    <property type="match status" value="1"/>
</dbReference>
<comment type="caution">
    <text evidence="5">The sequence shown here is derived from an EMBL/GenBank/DDBJ whole genome shotgun (WGS) entry which is preliminary data.</text>
</comment>
<comment type="catalytic activity">
    <reaction evidence="3">
        <text>3'-dephospho-CoA + ATP = ADP + CoA + H(+)</text>
        <dbReference type="Rhea" id="RHEA:18245"/>
        <dbReference type="ChEBI" id="CHEBI:15378"/>
        <dbReference type="ChEBI" id="CHEBI:30616"/>
        <dbReference type="ChEBI" id="CHEBI:57287"/>
        <dbReference type="ChEBI" id="CHEBI:57328"/>
        <dbReference type="ChEBI" id="CHEBI:456216"/>
        <dbReference type="EC" id="2.7.1.24"/>
    </reaction>
</comment>
<dbReference type="GO" id="GO:0005737">
    <property type="term" value="C:cytoplasm"/>
    <property type="evidence" value="ECO:0007669"/>
    <property type="project" value="UniProtKB-SubCell"/>
</dbReference>
<reference evidence="5" key="1">
    <citation type="submission" date="2020-08" db="EMBL/GenBank/DDBJ databases">
        <title>Genome public.</title>
        <authorList>
            <person name="Liu C."/>
            <person name="Sun Q."/>
        </authorList>
    </citation>
    <scope>NUCLEOTIDE SEQUENCE</scope>
    <source>
        <strain evidence="5">BX7</strain>
    </source>
</reference>
<organism evidence="5 6">
    <name type="scientific">Feifania hominis</name>
    <dbReference type="NCBI Taxonomy" id="2763660"/>
    <lineage>
        <taxon>Bacteria</taxon>
        <taxon>Bacillati</taxon>
        <taxon>Bacillota</taxon>
        <taxon>Clostridia</taxon>
        <taxon>Eubacteriales</taxon>
        <taxon>Feifaniaceae</taxon>
        <taxon>Feifania</taxon>
    </lineage>
</organism>
<keyword evidence="3 5" id="KW-0418">Kinase</keyword>
<evidence type="ECO:0000256" key="2">
    <source>
        <dbReference type="ARBA" id="ARBA00022840"/>
    </source>
</evidence>
<comment type="subcellular location">
    <subcellularLocation>
        <location evidence="3">Cytoplasm</location>
    </subcellularLocation>
</comment>
<comment type="function">
    <text evidence="3">Catalyzes the phosphorylation of the 3'-hydroxyl group of dephosphocoenzyme A to form coenzyme A.</text>
</comment>
<gene>
    <name evidence="3" type="primary">coaE</name>
    <name evidence="5" type="ORF">H8695_07510</name>
</gene>
<dbReference type="GO" id="GO:0005524">
    <property type="term" value="F:ATP binding"/>
    <property type="evidence" value="ECO:0007669"/>
    <property type="project" value="UniProtKB-UniRule"/>
</dbReference>
<dbReference type="PROSITE" id="PS51219">
    <property type="entry name" value="DPCK"/>
    <property type="match status" value="1"/>
</dbReference>
<dbReference type="GO" id="GO:0015937">
    <property type="term" value="P:coenzyme A biosynthetic process"/>
    <property type="evidence" value="ECO:0007669"/>
    <property type="project" value="UniProtKB-UniRule"/>
</dbReference>
<dbReference type="CDD" id="cd02022">
    <property type="entry name" value="DPCK"/>
    <property type="match status" value="1"/>
</dbReference>
<comment type="pathway">
    <text evidence="3">Cofactor biosynthesis; coenzyme A biosynthesis; CoA from (R)-pantothenate: step 5/5.</text>
</comment>
<dbReference type="Gene3D" id="3.40.50.300">
    <property type="entry name" value="P-loop containing nucleotide triphosphate hydrolases"/>
    <property type="match status" value="1"/>
</dbReference>
<dbReference type="InterPro" id="IPR027417">
    <property type="entry name" value="P-loop_NTPase"/>
</dbReference>
<dbReference type="AlphaFoldDB" id="A0A926DDC5"/>
<comment type="similarity">
    <text evidence="3">Belongs to the CoaE family.</text>
</comment>
<dbReference type="SUPFAM" id="SSF52540">
    <property type="entry name" value="P-loop containing nucleoside triphosphate hydrolases"/>
    <property type="match status" value="1"/>
</dbReference>
<keyword evidence="3" id="KW-0173">Coenzyme A biosynthesis</keyword>
<keyword evidence="6" id="KW-1185">Reference proteome</keyword>
<dbReference type="EC" id="2.7.1.24" evidence="3 4"/>
<evidence type="ECO:0000256" key="4">
    <source>
        <dbReference type="NCBIfam" id="TIGR00152"/>
    </source>
</evidence>
<keyword evidence="1 3" id="KW-0547">Nucleotide-binding</keyword>
<evidence type="ECO:0000313" key="5">
    <source>
        <dbReference type="EMBL" id="MBC8536528.1"/>
    </source>
</evidence>